<feature type="transmembrane region" description="Helical" evidence="8">
    <location>
        <begin position="132"/>
        <end position="155"/>
    </location>
</feature>
<keyword evidence="6 8" id="KW-1133">Transmembrane helix</keyword>
<keyword evidence="3" id="KW-0813">Transport</keyword>
<dbReference type="Proteomes" id="UP001652409">
    <property type="component" value="Unassembled WGS sequence"/>
</dbReference>
<dbReference type="RefSeq" id="WP_244092937.1">
    <property type="nucleotide sequence ID" value="NZ_JAOQJL010000003.1"/>
</dbReference>
<feature type="transmembrane region" description="Helical" evidence="8">
    <location>
        <begin position="325"/>
        <end position="344"/>
    </location>
</feature>
<feature type="transmembrane region" description="Helical" evidence="8">
    <location>
        <begin position="296"/>
        <end position="319"/>
    </location>
</feature>
<gene>
    <name evidence="9" type="ORF">OCV61_01950</name>
</gene>
<evidence type="ECO:0000256" key="6">
    <source>
        <dbReference type="ARBA" id="ARBA00022989"/>
    </source>
</evidence>
<dbReference type="SUPFAM" id="SSF81345">
    <property type="entry name" value="ABC transporter involved in vitamin B12 uptake, BtuC"/>
    <property type="match status" value="1"/>
</dbReference>
<dbReference type="Pfam" id="PF01032">
    <property type="entry name" value="FecCD"/>
    <property type="match status" value="1"/>
</dbReference>
<dbReference type="InterPro" id="IPR037294">
    <property type="entry name" value="ABC_BtuC-like"/>
</dbReference>
<organism evidence="9 10">
    <name type="scientific">Blautia ammoniilytica</name>
    <dbReference type="NCBI Taxonomy" id="2981782"/>
    <lineage>
        <taxon>Bacteria</taxon>
        <taxon>Bacillati</taxon>
        <taxon>Bacillota</taxon>
        <taxon>Clostridia</taxon>
        <taxon>Lachnospirales</taxon>
        <taxon>Lachnospiraceae</taxon>
        <taxon>Blautia</taxon>
    </lineage>
</organism>
<dbReference type="PANTHER" id="PTHR30472">
    <property type="entry name" value="FERRIC ENTEROBACTIN TRANSPORT SYSTEM PERMEASE PROTEIN"/>
    <property type="match status" value="1"/>
</dbReference>
<evidence type="ECO:0000256" key="4">
    <source>
        <dbReference type="ARBA" id="ARBA00022475"/>
    </source>
</evidence>
<evidence type="ECO:0000256" key="5">
    <source>
        <dbReference type="ARBA" id="ARBA00022692"/>
    </source>
</evidence>
<keyword evidence="10" id="KW-1185">Reference proteome</keyword>
<feature type="transmembrane region" description="Helical" evidence="8">
    <location>
        <begin position="207"/>
        <end position="228"/>
    </location>
</feature>
<proteinExistence type="inferred from homology"/>
<keyword evidence="4" id="KW-1003">Cell membrane</keyword>
<dbReference type="EMBL" id="JAOQJL010000003">
    <property type="protein sequence ID" value="MCU6764171.1"/>
    <property type="molecule type" value="Genomic_DNA"/>
</dbReference>
<dbReference type="InterPro" id="IPR000522">
    <property type="entry name" value="ABC_transptr_permease_BtuC"/>
</dbReference>
<protein>
    <submittedName>
        <fullName evidence="9">Iron ABC transporter permease</fullName>
    </submittedName>
</protein>
<dbReference type="PANTHER" id="PTHR30472:SF41">
    <property type="entry name" value="TRANSPORT SYSTEM PERMEASE PROTEIN"/>
    <property type="match status" value="1"/>
</dbReference>
<comment type="subcellular location">
    <subcellularLocation>
        <location evidence="1">Cell membrane</location>
        <topology evidence="1">Multi-pass membrane protein</topology>
    </subcellularLocation>
</comment>
<keyword evidence="7 8" id="KW-0472">Membrane</keyword>
<keyword evidence="5 8" id="KW-0812">Transmembrane</keyword>
<feature type="transmembrane region" description="Helical" evidence="8">
    <location>
        <begin position="77"/>
        <end position="94"/>
    </location>
</feature>
<reference evidence="9 10" key="1">
    <citation type="journal article" date="2021" name="ISME Commun">
        <title>Automated analysis of genomic sequences facilitates high-throughput and comprehensive description of bacteria.</title>
        <authorList>
            <person name="Hitch T.C.A."/>
        </authorList>
    </citation>
    <scope>NUCLEOTIDE SEQUENCE [LARGE SCALE GENOMIC DNA]</scope>
    <source>
        <strain evidence="9 10">Sanger_23</strain>
    </source>
</reference>
<evidence type="ECO:0000256" key="3">
    <source>
        <dbReference type="ARBA" id="ARBA00022448"/>
    </source>
</evidence>
<comment type="caution">
    <text evidence="9">The sequence shown here is derived from an EMBL/GenBank/DDBJ whole genome shotgun (WGS) entry which is preliminary data.</text>
</comment>
<evidence type="ECO:0000256" key="2">
    <source>
        <dbReference type="ARBA" id="ARBA00007935"/>
    </source>
</evidence>
<name>A0ABT2TQV2_9FIRM</name>
<evidence type="ECO:0000256" key="8">
    <source>
        <dbReference type="SAM" id="Phobius"/>
    </source>
</evidence>
<feature type="transmembrane region" description="Helical" evidence="8">
    <location>
        <begin position="106"/>
        <end position="126"/>
    </location>
</feature>
<comment type="similarity">
    <text evidence="2">Belongs to the binding-protein-dependent transport system permease family. FecCD subfamily.</text>
</comment>
<sequence length="351" mass="38024">MERSTENTSFHMENFRRRSRYAVVFIGLIFAFCLITVLNINTGSVHISVPDIFKIIFTKSGDATAYNIIWKIRFPRILMAAILGGGLSLSGFLLQTFFSNPIAGPFVLGISSGAKMMVALTMIVFLQRFHVVSSYTLVVAAFIGSLISVAFILLFSRRLHSMATLLVAGIMIGYICSAITDFVITFAEDSDIVNLHGWSQGSFSGMSWSNVQVSAIIIGITFLILFFMAKPIGAFQLGEAYAQSMGVNIKVFKIALILLSSILSGCVTAFAGPISFVGIAVPHLVKLALKTARPLVVIPGVFLGGAVFCMMCDLIARMAFSPLELNISTVTSIFGAPVVIVMMLRKKGRQA</sequence>
<feature type="transmembrane region" description="Helical" evidence="8">
    <location>
        <begin position="162"/>
        <end position="187"/>
    </location>
</feature>
<evidence type="ECO:0000313" key="10">
    <source>
        <dbReference type="Proteomes" id="UP001652409"/>
    </source>
</evidence>
<evidence type="ECO:0000256" key="1">
    <source>
        <dbReference type="ARBA" id="ARBA00004651"/>
    </source>
</evidence>
<dbReference type="CDD" id="cd06550">
    <property type="entry name" value="TM_ABC_iron-siderophores_like"/>
    <property type="match status" value="1"/>
</dbReference>
<accession>A0ABT2TQV2</accession>
<dbReference type="Gene3D" id="1.10.3470.10">
    <property type="entry name" value="ABC transporter involved in vitamin B12 uptake, BtuC"/>
    <property type="match status" value="1"/>
</dbReference>
<evidence type="ECO:0000313" key="9">
    <source>
        <dbReference type="EMBL" id="MCU6764171.1"/>
    </source>
</evidence>
<evidence type="ECO:0000256" key="7">
    <source>
        <dbReference type="ARBA" id="ARBA00023136"/>
    </source>
</evidence>
<feature type="transmembrane region" description="Helical" evidence="8">
    <location>
        <begin position="21"/>
        <end position="40"/>
    </location>
</feature>